<feature type="compositionally biased region" description="Low complexity" evidence="4">
    <location>
        <begin position="866"/>
        <end position="880"/>
    </location>
</feature>
<dbReference type="Pfam" id="PF15914">
    <property type="entry name" value="FAM193_C"/>
    <property type="match status" value="1"/>
</dbReference>
<keyword evidence="2" id="KW-0597">Phosphoprotein</keyword>
<organism evidence="6">
    <name type="scientific">Cyprinus carpio</name>
    <name type="common">Common carp</name>
    <dbReference type="NCBI Taxonomy" id="7962"/>
    <lineage>
        <taxon>Eukaryota</taxon>
        <taxon>Metazoa</taxon>
        <taxon>Chordata</taxon>
        <taxon>Craniata</taxon>
        <taxon>Vertebrata</taxon>
        <taxon>Euteleostomi</taxon>
        <taxon>Actinopterygii</taxon>
        <taxon>Neopterygii</taxon>
        <taxon>Teleostei</taxon>
        <taxon>Ostariophysi</taxon>
        <taxon>Cypriniformes</taxon>
        <taxon>Cyprinidae</taxon>
        <taxon>Cyprininae</taxon>
        <taxon>Cyprinus</taxon>
    </lineage>
</organism>
<feature type="region of interest" description="Disordered" evidence="4">
    <location>
        <begin position="557"/>
        <end position="585"/>
    </location>
</feature>
<dbReference type="RefSeq" id="XP_042614213.1">
    <property type="nucleotide sequence ID" value="XM_042758279.1"/>
</dbReference>
<comment type="similarity">
    <text evidence="1">Belongs to the FAM193 family.</text>
</comment>
<feature type="compositionally biased region" description="Polar residues" evidence="4">
    <location>
        <begin position="1313"/>
        <end position="1338"/>
    </location>
</feature>
<dbReference type="PANTHER" id="PTHR15109">
    <property type="entry name" value="AGAP004327-PA"/>
    <property type="match status" value="1"/>
</dbReference>
<feature type="compositionally biased region" description="Low complexity" evidence="4">
    <location>
        <begin position="1055"/>
        <end position="1066"/>
    </location>
</feature>
<feature type="compositionally biased region" description="Low complexity" evidence="4">
    <location>
        <begin position="566"/>
        <end position="583"/>
    </location>
</feature>
<dbReference type="PANTHER" id="PTHR15109:SF2">
    <property type="entry name" value="PROTEIN FAM193A"/>
    <property type="match status" value="1"/>
</dbReference>
<feature type="compositionally biased region" description="Polar residues" evidence="4">
    <location>
        <begin position="881"/>
        <end position="904"/>
    </location>
</feature>
<evidence type="ECO:0000256" key="1">
    <source>
        <dbReference type="ARBA" id="ARBA00009689"/>
    </source>
</evidence>
<feature type="compositionally biased region" description="Low complexity" evidence="4">
    <location>
        <begin position="971"/>
        <end position="980"/>
    </location>
</feature>
<evidence type="ECO:0000256" key="2">
    <source>
        <dbReference type="ARBA" id="ARBA00022553"/>
    </source>
</evidence>
<feature type="region of interest" description="Disordered" evidence="4">
    <location>
        <begin position="1126"/>
        <end position="1358"/>
    </location>
</feature>
<dbReference type="Proteomes" id="UP001155660">
    <property type="component" value="Chromosome A1"/>
</dbReference>
<evidence type="ECO:0000259" key="5">
    <source>
        <dbReference type="Pfam" id="PF15914"/>
    </source>
</evidence>
<name>A0A9R0AXC0_CYPCA</name>
<dbReference type="InterPro" id="IPR031802">
    <property type="entry name" value="FAM193_C"/>
</dbReference>
<feature type="compositionally biased region" description="Polar residues" evidence="4">
    <location>
        <begin position="691"/>
        <end position="715"/>
    </location>
</feature>
<gene>
    <name evidence="6" type="primary">LOC109051587</name>
</gene>
<feature type="compositionally biased region" description="Polar residues" evidence="4">
    <location>
        <begin position="1220"/>
        <end position="1230"/>
    </location>
</feature>
<feature type="compositionally biased region" description="Polar residues" evidence="4">
    <location>
        <begin position="1145"/>
        <end position="1178"/>
    </location>
</feature>
<feature type="compositionally biased region" description="Low complexity" evidence="4">
    <location>
        <begin position="649"/>
        <end position="658"/>
    </location>
</feature>
<feature type="region of interest" description="Disordered" evidence="4">
    <location>
        <begin position="1055"/>
        <end position="1079"/>
    </location>
</feature>
<evidence type="ECO:0000313" key="6">
    <source>
        <dbReference type="RefSeq" id="XP_042614213.1"/>
    </source>
</evidence>
<feature type="region of interest" description="Disordered" evidence="4">
    <location>
        <begin position="948"/>
        <end position="984"/>
    </location>
</feature>
<feature type="region of interest" description="Disordered" evidence="4">
    <location>
        <begin position="640"/>
        <end position="715"/>
    </location>
</feature>
<feature type="compositionally biased region" description="Basic and acidic residues" evidence="4">
    <location>
        <begin position="1278"/>
        <end position="1299"/>
    </location>
</feature>
<feature type="compositionally biased region" description="Polar residues" evidence="4">
    <location>
        <begin position="1241"/>
        <end position="1251"/>
    </location>
</feature>
<accession>A0A9R0AXC0</accession>
<reference evidence="6" key="1">
    <citation type="submission" date="2025-08" db="UniProtKB">
        <authorList>
            <consortium name="RefSeq"/>
        </authorList>
    </citation>
    <scope>IDENTIFICATION</scope>
    <source>
        <tissue evidence="6">Muscle</tissue>
    </source>
</reference>
<feature type="compositionally biased region" description="Basic and acidic residues" evidence="4">
    <location>
        <begin position="948"/>
        <end position="958"/>
    </location>
</feature>
<dbReference type="InterPro" id="IPR029717">
    <property type="entry name" value="FAM193"/>
</dbReference>
<dbReference type="GeneID" id="109051587"/>
<feature type="domain" description="FAM193 C-terminal" evidence="5">
    <location>
        <begin position="1358"/>
        <end position="1414"/>
    </location>
</feature>
<feature type="compositionally biased region" description="Basic residues" evidence="4">
    <location>
        <begin position="1340"/>
        <end position="1350"/>
    </location>
</feature>
<keyword evidence="3" id="KW-0175">Coiled coil</keyword>
<feature type="region of interest" description="Disordered" evidence="4">
    <location>
        <begin position="1"/>
        <end position="59"/>
    </location>
</feature>
<evidence type="ECO:0000256" key="3">
    <source>
        <dbReference type="ARBA" id="ARBA00023054"/>
    </source>
</evidence>
<feature type="compositionally biased region" description="Basic residues" evidence="4">
    <location>
        <begin position="1067"/>
        <end position="1076"/>
    </location>
</feature>
<sequence length="1415" mass="156492">MSPTDAKRGAKRRKNKRGGGAGKAGAPPTPSSGTAHGDPSTIPSLNREVPVNGAPQFSEGPVNADFSGVLQTPFTFGVNQRAPYTTGDRCLLCRSERKDTVSHDIGGSSQNGTAQSPKSSSALQLPLYVCSDCKRTVEKDDRQPSLDQLNQDFLLHMPVGNGGLSQEPLGAGGRMTVGTPTLPAPDLSAPLTADTMCSCEACYERREITAESERESQQLQNHWSEVRYLVRCIYRQTGTPLADDQEQPLDRDKDSMKELVDRLCEKDPYQLYQRLEQQAREYVLEMKVRLLKHLSSGSKAPGAVAQGPPQAHQFISLLLEEYNALCQAARTISSFLLTLENEHLQKFQVTWELHNKHLFENLVFSEPILHNSLPALVARLRQGTTSHDSYSEDMYCTLLERYHQLDQEMSAVALEWLECEKRIDDYVDEQLLFKVEGQNLTNQRTEPHKSLINRNMSLRTKQRMLKEDAEIFKQKRFFEEQFLPNSKKSLGGDSKFTDTVKQMLSSRLSIPDCPNCNYRRRCTCDDCSLSHILTCGIMDAPMAEDLHLKLPLQGEPPRDYLSEVHPPSMSSGSSGSGSAPGSPITIQQHPRLILPQDGTTTFDDEVPPLSAIYPLSGYEDPAVVASFNGIHSQLSGGEVSMNLKDKSSRGSSSSSSSSEGDEEERESGEEPPGQKVSLSGGKNDRPPPSYPHSQVDQTLPPTPTSNQTGGKQQVFNPTLPEHVYQSCFNTAGDWNGSLPCPSLKLENLWDTHMMKNWNPSVLLQEPLPGDMLGPPLPDVPLLSSSLDPNVNPHFAPDGREKKNGAKKKCLFNYQDAFMEASEVVMATSSATSSVSSTATTVQSNEVFHNLGKEDHRHPTPVAPRNSPTSLASLPPLSGTSHPSSPNTHLPSIGTQSFPKTVTQTPGYMDVHQGLCLSAGEQPTTLGDGLVSGPNSVCSDPDCEGHRCEGNRGYEHQPYEGEESQDEDSSSEHSSSTSTSTNQKEGKYCDCCYCEFFGHGGPPAAPTSRNYAEMREKLRLRLTKRKEEQPKKEELLLERDGVEDDRKVEDLLQFINSADNKPPSSSKAAKRARHKQKKLEEKARLEAEARELELQQQFLKEQSRRQQEEEEAALKQELLRLQEMQQLRASKKKKKDKVKEVTKSENPSLVPTTNSPQPLQQTAQSVLEKNMQNGKTQLLHSLIRLSPKEPRIEPESPTGGKNGPLQQPSPKTCKERPSESPALQNGTSSHPESSHTKVKLKQQANGSKPNSEATKRPAETSKASELPKAGNAASPQTDTKAKQKASDESVTEIKRDERTNGKKPQNGGKDERNSPVTESSAVEPPQQNGKVPNNESPQPKSKAKKNKKKKADKTSNSIDDVFLPKDIDLDSVDMDETEREVEYFKRFCLDSARQTRQRLSINWSNFSLKKATFAAH</sequence>
<feature type="compositionally biased region" description="Acidic residues" evidence="4">
    <location>
        <begin position="959"/>
        <end position="968"/>
    </location>
</feature>
<feature type="region of interest" description="Disordered" evidence="4">
    <location>
        <begin position="851"/>
        <end position="904"/>
    </location>
</feature>
<evidence type="ECO:0000256" key="4">
    <source>
        <dbReference type="SAM" id="MobiDB-lite"/>
    </source>
</evidence>
<proteinExistence type="inferred from homology"/>
<feature type="compositionally biased region" description="Acidic residues" evidence="4">
    <location>
        <begin position="659"/>
        <end position="669"/>
    </location>
</feature>
<protein>
    <submittedName>
        <fullName evidence="6">Protein FAM193A-like isoform X3</fullName>
    </submittedName>
</protein>